<evidence type="ECO:0000313" key="1">
    <source>
        <dbReference type="EMBL" id="AYD46846.1"/>
    </source>
</evidence>
<dbReference type="SUPFAM" id="SSF55144">
    <property type="entry name" value="LigT-like"/>
    <property type="match status" value="1"/>
</dbReference>
<dbReference type="PANTHER" id="PTHR40037:SF1">
    <property type="entry name" value="PHOSPHOESTERASE SAOUHSC_00951-RELATED"/>
    <property type="match status" value="1"/>
</dbReference>
<dbReference type="EMBL" id="CP032489">
    <property type="protein sequence ID" value="AYD46846.1"/>
    <property type="molecule type" value="Genomic_DNA"/>
</dbReference>
<protein>
    <submittedName>
        <fullName evidence="1">2'-5' RNA ligase family protein</fullName>
    </submittedName>
</protein>
<dbReference type="Pfam" id="PF13563">
    <property type="entry name" value="2_5_RNA_ligase2"/>
    <property type="match status" value="1"/>
</dbReference>
<dbReference type="AlphaFoldDB" id="A0A386HMK3"/>
<dbReference type="PANTHER" id="PTHR40037">
    <property type="entry name" value="PHOSPHOESTERASE YJCG-RELATED"/>
    <property type="match status" value="1"/>
</dbReference>
<dbReference type="KEGG" id="ark:D6B99_03980"/>
<dbReference type="RefSeq" id="WP_119985329.1">
    <property type="nucleotide sequence ID" value="NZ_CP032489.1"/>
</dbReference>
<dbReference type="OrthoDB" id="1951600at2"/>
<sequence>MDYLERFDPYTYLLILHPDESVNGKIMQQKKAFAEKNECPSCVYSKPHITLIKFFQATTMESLLVRRICYYAQSVSSFNIRINGFGSFPSHTIYIKVQTKNEIIQLVKNLRELQLPLKFDKGHKPHFITEPHITIARKLLPWQYEKGWLEWSHLDFSASFMTNDMVLLKRKDERSKYQIVANFPFEGKRQTIQQTFMF</sequence>
<organism evidence="1 2">
    <name type="scientific">Arachidicoccus soli</name>
    <dbReference type="NCBI Taxonomy" id="2341117"/>
    <lineage>
        <taxon>Bacteria</taxon>
        <taxon>Pseudomonadati</taxon>
        <taxon>Bacteroidota</taxon>
        <taxon>Chitinophagia</taxon>
        <taxon>Chitinophagales</taxon>
        <taxon>Chitinophagaceae</taxon>
        <taxon>Arachidicoccus</taxon>
    </lineage>
</organism>
<accession>A0A386HMK3</accession>
<dbReference type="InterPro" id="IPR050580">
    <property type="entry name" value="2H_phosphoesterase_YjcG-like"/>
</dbReference>
<reference evidence="1 2" key="1">
    <citation type="submission" date="2018-09" db="EMBL/GenBank/DDBJ databases">
        <title>Arachidicoccus sp. nov., a bacterium isolated from soil.</title>
        <authorList>
            <person name="Weon H.-Y."/>
            <person name="Kwon S.-W."/>
            <person name="Lee S.A."/>
        </authorList>
    </citation>
    <scope>NUCLEOTIDE SEQUENCE [LARGE SCALE GENOMIC DNA]</scope>
    <source>
        <strain evidence="1 2">KIS59-12</strain>
    </source>
</reference>
<evidence type="ECO:0000313" key="2">
    <source>
        <dbReference type="Proteomes" id="UP000266118"/>
    </source>
</evidence>
<dbReference type="InterPro" id="IPR009097">
    <property type="entry name" value="Cyclic_Pdiesterase"/>
</dbReference>
<keyword evidence="2" id="KW-1185">Reference proteome</keyword>
<dbReference type="GO" id="GO:0016874">
    <property type="term" value="F:ligase activity"/>
    <property type="evidence" value="ECO:0007669"/>
    <property type="project" value="UniProtKB-KW"/>
</dbReference>
<proteinExistence type="predicted"/>
<name>A0A386HMK3_9BACT</name>
<keyword evidence="1" id="KW-0436">Ligase</keyword>
<gene>
    <name evidence="1" type="ORF">D6B99_03980</name>
</gene>
<dbReference type="Proteomes" id="UP000266118">
    <property type="component" value="Chromosome"/>
</dbReference>
<dbReference type="Gene3D" id="3.90.1140.10">
    <property type="entry name" value="Cyclic phosphodiesterase"/>
    <property type="match status" value="1"/>
</dbReference>